<dbReference type="GO" id="GO:0003677">
    <property type="term" value="F:DNA binding"/>
    <property type="evidence" value="ECO:0007669"/>
    <property type="project" value="InterPro"/>
</dbReference>
<organism evidence="11 12">
    <name type="scientific">Pseudodesulfovibrio cashew</name>
    <dbReference type="NCBI Taxonomy" id="2678688"/>
    <lineage>
        <taxon>Bacteria</taxon>
        <taxon>Pseudomonadati</taxon>
        <taxon>Thermodesulfobacteriota</taxon>
        <taxon>Desulfovibrionia</taxon>
        <taxon>Desulfovibrionales</taxon>
        <taxon>Desulfovibrionaceae</taxon>
    </lineage>
</organism>
<dbReference type="PANTHER" id="PTHR11070:SF45">
    <property type="entry name" value="DNA 3'-5' HELICASE"/>
    <property type="match status" value="1"/>
</dbReference>
<dbReference type="PANTHER" id="PTHR11070">
    <property type="entry name" value="UVRD / RECB / PCRA DNA HELICASE FAMILY MEMBER"/>
    <property type="match status" value="1"/>
</dbReference>
<dbReference type="GO" id="GO:0005829">
    <property type="term" value="C:cytosol"/>
    <property type="evidence" value="ECO:0007669"/>
    <property type="project" value="TreeGrafter"/>
</dbReference>
<dbReference type="Pfam" id="PF00580">
    <property type="entry name" value="UvrD-helicase"/>
    <property type="match status" value="1"/>
</dbReference>
<dbReference type="GO" id="GO:0000725">
    <property type="term" value="P:recombinational repair"/>
    <property type="evidence" value="ECO:0007669"/>
    <property type="project" value="TreeGrafter"/>
</dbReference>
<dbReference type="PROSITE" id="PS51198">
    <property type="entry name" value="UVRD_HELICASE_ATP_BIND"/>
    <property type="match status" value="1"/>
</dbReference>
<dbReference type="InterPro" id="IPR035093">
    <property type="entry name" value="RelE/ParE_toxin_dom_sf"/>
</dbReference>
<keyword evidence="4 9" id="KW-0067">ATP-binding</keyword>
<keyword evidence="12" id="KW-1185">Reference proteome</keyword>
<evidence type="ECO:0000313" key="12">
    <source>
        <dbReference type="Proteomes" id="UP000428328"/>
    </source>
</evidence>
<dbReference type="RefSeq" id="WP_158948682.1">
    <property type="nucleotide sequence ID" value="NZ_CP046400.1"/>
</dbReference>
<evidence type="ECO:0000313" key="11">
    <source>
        <dbReference type="EMBL" id="QGY40920.1"/>
    </source>
</evidence>
<comment type="catalytic activity">
    <reaction evidence="8">
        <text>ATP + H2O = ADP + phosphate + H(+)</text>
        <dbReference type="Rhea" id="RHEA:13065"/>
        <dbReference type="ChEBI" id="CHEBI:15377"/>
        <dbReference type="ChEBI" id="CHEBI:15378"/>
        <dbReference type="ChEBI" id="CHEBI:30616"/>
        <dbReference type="ChEBI" id="CHEBI:43474"/>
        <dbReference type="ChEBI" id="CHEBI:456216"/>
        <dbReference type="EC" id="5.6.2.4"/>
    </reaction>
</comment>
<protein>
    <recommendedName>
        <fullName evidence="7">DNA 3'-5' helicase</fullName>
        <ecNumber evidence="7">5.6.2.4</ecNumber>
    </recommendedName>
</protein>
<evidence type="ECO:0000256" key="5">
    <source>
        <dbReference type="ARBA" id="ARBA00023235"/>
    </source>
</evidence>
<keyword evidence="3 9" id="KW-0347">Helicase</keyword>
<dbReference type="InterPro" id="IPR014017">
    <property type="entry name" value="DNA_helicase_UvrD-like_C"/>
</dbReference>
<dbReference type="GO" id="GO:0043138">
    <property type="term" value="F:3'-5' DNA helicase activity"/>
    <property type="evidence" value="ECO:0007669"/>
    <property type="project" value="UniProtKB-EC"/>
</dbReference>
<evidence type="ECO:0000259" key="10">
    <source>
        <dbReference type="PROSITE" id="PS51198"/>
    </source>
</evidence>
<dbReference type="InterPro" id="IPR027417">
    <property type="entry name" value="P-loop_NTPase"/>
</dbReference>
<feature type="domain" description="UvrD-like helicase ATP-binding" evidence="10">
    <location>
        <begin position="230"/>
        <end position="529"/>
    </location>
</feature>
<reference evidence="11 12" key="1">
    <citation type="submission" date="2019-11" db="EMBL/GenBank/DDBJ databases">
        <authorList>
            <person name="Zheng R.K."/>
            <person name="Sun C.M."/>
        </authorList>
    </citation>
    <scope>NUCLEOTIDE SEQUENCE [LARGE SCALE GENOMIC DNA]</scope>
    <source>
        <strain evidence="11 12">SRB007</strain>
    </source>
</reference>
<keyword evidence="2 9" id="KW-0378">Hydrolase</keyword>
<evidence type="ECO:0000256" key="8">
    <source>
        <dbReference type="ARBA" id="ARBA00048988"/>
    </source>
</evidence>
<keyword evidence="1 9" id="KW-0547">Nucleotide-binding</keyword>
<accession>A0A6I6JIK7</accession>
<dbReference type="Pfam" id="PF13361">
    <property type="entry name" value="UvrD_C"/>
    <property type="match status" value="1"/>
</dbReference>
<dbReference type="KEGG" id="psel:GM415_12525"/>
<evidence type="ECO:0000256" key="7">
    <source>
        <dbReference type="ARBA" id="ARBA00034808"/>
    </source>
</evidence>
<dbReference type="InterPro" id="IPR000212">
    <property type="entry name" value="DNA_helicase_UvrD/REP"/>
</dbReference>
<dbReference type="EMBL" id="CP046400">
    <property type="protein sequence ID" value="QGY40920.1"/>
    <property type="molecule type" value="Genomic_DNA"/>
</dbReference>
<comment type="catalytic activity">
    <reaction evidence="6">
        <text>Couples ATP hydrolysis with the unwinding of duplex DNA by translocating in the 3'-5' direction.</text>
        <dbReference type="EC" id="5.6.2.4"/>
    </reaction>
</comment>
<evidence type="ECO:0000256" key="2">
    <source>
        <dbReference type="ARBA" id="ARBA00022801"/>
    </source>
</evidence>
<dbReference type="AlphaFoldDB" id="A0A6I6JIK7"/>
<gene>
    <name evidence="11" type="ORF">GM415_12525</name>
</gene>
<dbReference type="Gene3D" id="3.40.50.300">
    <property type="entry name" value="P-loop containing nucleotide triphosphate hydrolases"/>
    <property type="match status" value="2"/>
</dbReference>
<sequence length="688" mass="77857">MIFRIADTFTDSLGKLTVQEQKAVKTSAFDLQMNPANPGIRFHKLDKAKDPNFWSASVSMDIRIIVHRTENSLLLCYVDHHDKAYQWAERRKLETHPKTGAAQIVEIRETVKEITVPVYVDTIKKAPAKPTLFADTSDEELLSYGVPVDWLEDVKQATEDSLLELADHLPREAAEALLDLATGTQPVMYKMALGSDPFEHPDAQRRFRLMTDVEELERALDYPWEKWTVFLHPAQKKLVDRDYSGPARVSGSAGTGKTIVALHRAAHLARSNENARVLLTTFSDPLAYSLQNKLARLLGKEPRLGERLEVQSMNSVGVRLYKANLGALKVAPKEAVNELLEQASAQVEDHKFSSYFLRTEWEEVVDAWQLDTWDKYRDVVRLGRKTRLPEKQRKVLWEIFEIVRSGLESKGMKTLSQMFSELAVHLEGSANPPFDYAIVDEAQDISIAQLKFLAALSSRPDSLFFSGDLGQRIFQQPFSWKSLGVDIRGRSNTLRINYRTSHQIRQQADRLLAPELADVDGVIEDRRATQSVFNGPKPIIQVTDSQEEEQQIVAEWLKDLLGDGYTPAEIGVFVRSDNEIPRAQQAVQNSGSPFVVLDEKLLPATEQVSICSMHLAKGLEFRAVAVMACDDEIIPLQDRIDTVVDDSDLEEVYNTERHLLYVACTRARDHLFVTSVDPESEFIDDLKM</sequence>
<evidence type="ECO:0000256" key="4">
    <source>
        <dbReference type="ARBA" id="ARBA00022840"/>
    </source>
</evidence>
<keyword evidence="5" id="KW-0413">Isomerase</keyword>
<dbReference type="SUPFAM" id="SSF52540">
    <property type="entry name" value="P-loop containing nucleoside triphosphate hydrolases"/>
    <property type="match status" value="1"/>
</dbReference>
<evidence type="ECO:0000256" key="1">
    <source>
        <dbReference type="ARBA" id="ARBA00022741"/>
    </source>
</evidence>
<dbReference type="SUPFAM" id="SSF143011">
    <property type="entry name" value="RelE-like"/>
    <property type="match status" value="1"/>
</dbReference>
<feature type="binding site" evidence="9">
    <location>
        <begin position="251"/>
        <end position="258"/>
    </location>
    <ligand>
        <name>ATP</name>
        <dbReference type="ChEBI" id="CHEBI:30616"/>
    </ligand>
</feature>
<evidence type="ECO:0000256" key="6">
    <source>
        <dbReference type="ARBA" id="ARBA00034617"/>
    </source>
</evidence>
<evidence type="ECO:0000256" key="9">
    <source>
        <dbReference type="PROSITE-ProRule" id="PRU00560"/>
    </source>
</evidence>
<dbReference type="EC" id="5.6.2.4" evidence="7"/>
<dbReference type="GO" id="GO:0005524">
    <property type="term" value="F:ATP binding"/>
    <property type="evidence" value="ECO:0007669"/>
    <property type="project" value="UniProtKB-UniRule"/>
</dbReference>
<evidence type="ECO:0000256" key="3">
    <source>
        <dbReference type="ARBA" id="ARBA00022806"/>
    </source>
</evidence>
<dbReference type="GO" id="GO:0016787">
    <property type="term" value="F:hydrolase activity"/>
    <property type="evidence" value="ECO:0007669"/>
    <property type="project" value="UniProtKB-UniRule"/>
</dbReference>
<dbReference type="InterPro" id="IPR014016">
    <property type="entry name" value="UvrD-like_ATP-bd"/>
</dbReference>
<dbReference type="Proteomes" id="UP000428328">
    <property type="component" value="Chromosome"/>
</dbReference>
<name>A0A6I6JIK7_9BACT</name>
<proteinExistence type="predicted"/>